<proteinExistence type="predicted"/>
<dbReference type="Proteomes" id="UP000826212">
    <property type="component" value="Chromosome"/>
</dbReference>
<protein>
    <submittedName>
        <fullName evidence="1">YbbR-like domain-containing protein</fullName>
    </submittedName>
</protein>
<evidence type="ECO:0000313" key="2">
    <source>
        <dbReference type="Proteomes" id="UP000826212"/>
    </source>
</evidence>
<name>A0AC61NMD3_9BACT</name>
<dbReference type="EMBL" id="CP081303">
    <property type="protein sequence ID" value="QZE15571.1"/>
    <property type="molecule type" value="Genomic_DNA"/>
</dbReference>
<sequence length="333" mass="38225">MIKEKFLRAVRRINPKSKAPEKDIRIFVVCFIVSLCFWLLNALSKTYTTSITYPVQYKEIPKDRIITSELPSEIDLRVSGFGFALLRLKLQINPTPIVFNISKLATPWISASADTTVTVSSIVLKKQLSHIISSEIDIDEIEPSSIYLRFEEIITKKVKVIPNIDISPKSQYILVDSIKCNPQWVTIKGPKSKVLKVDEIKTTAQSYTNVSKPISRIISLRTPEEIQSTPSEIKIEANIEQFTEGEMDVNIIPLNVPDSLRIFTFPKKIHITFTAPISKYKKIDKRTFQANITWDMIDVHNKMPIHVKAQNKMIHNFHFSPKEVDYIIQKKID</sequence>
<accession>A0AC61NMD3</accession>
<reference evidence="1" key="1">
    <citation type="submission" date="2021-08" db="EMBL/GenBank/DDBJ databases">
        <title>Novel anaerobic bacterium isolated from sea squirt in East Sea, Republic of Korea.</title>
        <authorList>
            <person name="Nguyen T.H."/>
            <person name="Li Z."/>
            <person name="Lee Y.-J."/>
            <person name="Ko J."/>
            <person name="Kim S.-G."/>
        </authorList>
    </citation>
    <scope>NUCLEOTIDE SEQUENCE</scope>
    <source>
        <strain evidence="1">KCTC 25031</strain>
    </source>
</reference>
<organism evidence="1 2">
    <name type="scientific">Halosquirtibacter laminarini</name>
    <dbReference type="NCBI Taxonomy" id="3374600"/>
    <lineage>
        <taxon>Bacteria</taxon>
        <taxon>Pseudomonadati</taxon>
        <taxon>Bacteroidota</taxon>
        <taxon>Bacteroidia</taxon>
        <taxon>Marinilabiliales</taxon>
        <taxon>Prolixibacteraceae</taxon>
        <taxon>Halosquirtibacter</taxon>
    </lineage>
</organism>
<evidence type="ECO:0000313" key="1">
    <source>
        <dbReference type="EMBL" id="QZE15571.1"/>
    </source>
</evidence>
<gene>
    <name evidence="1" type="ORF">K4L44_06985</name>
</gene>
<keyword evidence="2" id="KW-1185">Reference proteome</keyword>